<evidence type="ECO:0000313" key="3">
    <source>
        <dbReference type="EMBL" id="MFC3609330.1"/>
    </source>
</evidence>
<comment type="caution">
    <text evidence="3">The sequence shown here is derived from an EMBL/GenBank/DDBJ whole genome shotgun (WGS) entry which is preliminary data.</text>
</comment>
<dbReference type="Pfam" id="PF03401">
    <property type="entry name" value="TctC"/>
    <property type="match status" value="1"/>
</dbReference>
<dbReference type="PIRSF" id="PIRSF017082">
    <property type="entry name" value="YflP"/>
    <property type="match status" value="1"/>
</dbReference>
<dbReference type="Gene3D" id="3.40.190.10">
    <property type="entry name" value="Periplasmic binding protein-like II"/>
    <property type="match status" value="1"/>
</dbReference>
<evidence type="ECO:0000256" key="2">
    <source>
        <dbReference type="SAM" id="SignalP"/>
    </source>
</evidence>
<accession>A0ABV7TAB6</accession>
<protein>
    <submittedName>
        <fullName evidence="3">Bug family tripartite tricarboxylate transporter substrate binding protein</fullName>
    </submittedName>
</protein>
<evidence type="ECO:0000256" key="1">
    <source>
        <dbReference type="ARBA" id="ARBA00006987"/>
    </source>
</evidence>
<dbReference type="PANTHER" id="PTHR42928:SF5">
    <property type="entry name" value="BLR1237 PROTEIN"/>
    <property type="match status" value="1"/>
</dbReference>
<keyword evidence="4" id="KW-1185">Reference proteome</keyword>
<dbReference type="CDD" id="cd07012">
    <property type="entry name" value="PBP2_Bug_TTT"/>
    <property type="match status" value="1"/>
</dbReference>
<dbReference type="InterPro" id="IPR042100">
    <property type="entry name" value="Bug_dom1"/>
</dbReference>
<dbReference type="InterPro" id="IPR005064">
    <property type="entry name" value="BUG"/>
</dbReference>
<dbReference type="EMBL" id="JBHRXZ010000024">
    <property type="protein sequence ID" value="MFC3609330.1"/>
    <property type="molecule type" value="Genomic_DNA"/>
</dbReference>
<proteinExistence type="inferred from homology"/>
<reference evidence="4" key="1">
    <citation type="journal article" date="2019" name="Int. J. Syst. Evol. Microbiol.">
        <title>The Global Catalogue of Microorganisms (GCM) 10K type strain sequencing project: providing services to taxonomists for standard genome sequencing and annotation.</title>
        <authorList>
            <consortium name="The Broad Institute Genomics Platform"/>
            <consortium name="The Broad Institute Genome Sequencing Center for Infectious Disease"/>
            <person name="Wu L."/>
            <person name="Ma J."/>
        </authorList>
    </citation>
    <scope>NUCLEOTIDE SEQUENCE [LARGE SCALE GENOMIC DNA]</scope>
    <source>
        <strain evidence="4">KCTC 42447</strain>
    </source>
</reference>
<dbReference type="Proteomes" id="UP001595630">
    <property type="component" value="Unassembled WGS sequence"/>
</dbReference>
<feature type="chain" id="PRO_5046516465" evidence="2">
    <location>
        <begin position="29"/>
        <end position="329"/>
    </location>
</feature>
<dbReference type="RefSeq" id="WP_386366784.1">
    <property type="nucleotide sequence ID" value="NZ_JBHRXZ010000024.1"/>
</dbReference>
<dbReference type="SUPFAM" id="SSF53850">
    <property type="entry name" value="Periplasmic binding protein-like II"/>
    <property type="match status" value="1"/>
</dbReference>
<gene>
    <name evidence="3" type="ORF">ACFOMF_16260</name>
</gene>
<feature type="signal peptide" evidence="2">
    <location>
        <begin position="1"/>
        <end position="28"/>
    </location>
</feature>
<sequence length="329" mass="35098">MAKKSSLRRWLLSLGACLTFATCGVSQAAEDEAYPNRTVKIVVPYPAGGGTDTLARLLAEHFSDVWGRPVVVENKPGGSGMIGTSTVARAQPDGHTLLLTINALVQGALFESQPYDPATAFVPIAEIARAQSFMVVPEGSPVSSFEEFVAMASKKPDQYTYGSYGNGTSAHMYGEMLNQQKDLKLRHIPYQGVAPLLTDALAGRLDAAFVDVGSARSHIDAGKFKVIAVSGGARSPLAPDVPTFTELGLENYGAWGWFGLLAPAGTPDPIVEKISAQASKALKAQRVVDTLAGFGLQPGTGNHETFAESYQRDLKTWTRIIRETGITVR</sequence>
<name>A0ABV7TAB6_9GAMM</name>
<evidence type="ECO:0000313" key="4">
    <source>
        <dbReference type="Proteomes" id="UP001595630"/>
    </source>
</evidence>
<dbReference type="Gene3D" id="3.40.190.150">
    <property type="entry name" value="Bordetella uptake gene, domain 1"/>
    <property type="match status" value="1"/>
</dbReference>
<dbReference type="PANTHER" id="PTHR42928">
    <property type="entry name" value="TRICARBOXYLATE-BINDING PROTEIN"/>
    <property type="match status" value="1"/>
</dbReference>
<organism evidence="3 4">
    <name type="scientific">Stutzerimonas tarimensis</name>
    <dbReference type="NCBI Taxonomy" id="1507735"/>
    <lineage>
        <taxon>Bacteria</taxon>
        <taxon>Pseudomonadati</taxon>
        <taxon>Pseudomonadota</taxon>
        <taxon>Gammaproteobacteria</taxon>
        <taxon>Pseudomonadales</taxon>
        <taxon>Pseudomonadaceae</taxon>
        <taxon>Stutzerimonas</taxon>
    </lineage>
</organism>
<keyword evidence="2" id="KW-0732">Signal</keyword>
<comment type="similarity">
    <text evidence="1">Belongs to the UPF0065 (bug) family.</text>
</comment>